<protein>
    <submittedName>
        <fullName evidence="1">LGFP repeat-containing protein</fullName>
    </submittedName>
</protein>
<evidence type="ECO:0000313" key="2">
    <source>
        <dbReference type="Proteomes" id="UP001596244"/>
    </source>
</evidence>
<keyword evidence="2" id="KW-1185">Reference proteome</keyword>
<evidence type="ECO:0000313" key="1">
    <source>
        <dbReference type="EMBL" id="MFC6147456.1"/>
    </source>
</evidence>
<accession>A0ABW1QDS8</accession>
<dbReference type="Pfam" id="PF08310">
    <property type="entry name" value="LGFP"/>
    <property type="match status" value="3"/>
</dbReference>
<dbReference type="Proteomes" id="UP001596244">
    <property type="component" value="Unassembled WGS sequence"/>
</dbReference>
<sequence>MPAVATAQAERTIAPEDIDAYIKEFHQDPITPPVVDGVGGVTDAELAAYHDLVRATQAAGDPEPELVPGQMWSDTVGLPAGVDKTDADAAEIAIATEQDTLPGIDTLETLDTLDALDARMMAPTSTHCKTFLFSPHQVCGAILARYEALGGQFGWLMHPIEPMHLNPDGQGYRQRFHNGFIYWHPNTGAHAVTVRNADVWARNGWEQGWLGYPLGGEVPVMGTAPADGELNGWVQLFQGGRMYRTPLAQGPQVASINGAMLDKWLELGGTDSTLGFPIADEAKTADGVGRFSIFQGGSIYWHPNTGAHSVQGEILDQWRSAGSESGHFGYPVAEPEIEDGTTFGTQSFQHGSIRGNVDSPEEHFSVSTPYLHFPTLDEALEYFSEFEGVLRSTDPISASRQIESRPTSGKQYGPCTLYPSVFHARTKSGRAESIGFKPYTECEVPVSSINHKSRIMHKKLSVYEELYQAPKSSNTGQARLETKNIQFFCNGQTPNIFKGSTIGTINYNGKDYYASVWTFTTRQNCGIK</sequence>
<gene>
    <name evidence="1" type="ORF">ACFPUZ_11650</name>
</gene>
<comment type="caution">
    <text evidence="1">The sequence shown here is derived from an EMBL/GenBank/DDBJ whole genome shotgun (WGS) entry which is preliminary data.</text>
</comment>
<dbReference type="RefSeq" id="WP_377002064.1">
    <property type="nucleotide sequence ID" value="NZ_JBHSQE010000009.1"/>
</dbReference>
<reference evidence="2" key="1">
    <citation type="journal article" date="2019" name="Int. J. Syst. Evol. Microbiol.">
        <title>The Global Catalogue of Microorganisms (GCM) 10K type strain sequencing project: providing services to taxonomists for standard genome sequencing and annotation.</title>
        <authorList>
            <consortium name="The Broad Institute Genomics Platform"/>
            <consortium name="The Broad Institute Genome Sequencing Center for Infectious Disease"/>
            <person name="Wu L."/>
            <person name="Ma J."/>
        </authorList>
    </citation>
    <scope>NUCLEOTIDE SEQUENCE [LARGE SCALE GENOMIC DNA]</scope>
    <source>
        <strain evidence="2">CCUG 51943</strain>
    </source>
</reference>
<name>A0ABW1QDS8_9CORY</name>
<organism evidence="1 2">
    <name type="scientific">Corynebacterium nasicanis</name>
    <dbReference type="NCBI Taxonomy" id="1448267"/>
    <lineage>
        <taxon>Bacteria</taxon>
        <taxon>Bacillati</taxon>
        <taxon>Actinomycetota</taxon>
        <taxon>Actinomycetes</taxon>
        <taxon>Mycobacteriales</taxon>
        <taxon>Corynebacteriaceae</taxon>
        <taxon>Corynebacterium</taxon>
    </lineage>
</organism>
<proteinExistence type="predicted"/>
<dbReference type="InterPro" id="IPR013207">
    <property type="entry name" value="LGFP"/>
</dbReference>
<dbReference type="EMBL" id="JBHSQE010000009">
    <property type="protein sequence ID" value="MFC6147456.1"/>
    <property type="molecule type" value="Genomic_DNA"/>
</dbReference>